<accession>A0A836CLC8</accession>
<feature type="non-terminal residue" evidence="1">
    <location>
        <position position="80"/>
    </location>
</feature>
<dbReference type="EMBL" id="JAFCMP010000047">
    <property type="protein sequence ID" value="KAG5189563.1"/>
    <property type="molecule type" value="Genomic_DNA"/>
</dbReference>
<dbReference type="AlphaFoldDB" id="A0A836CLC8"/>
<organism evidence="1 2">
    <name type="scientific">Tribonema minus</name>
    <dbReference type="NCBI Taxonomy" id="303371"/>
    <lineage>
        <taxon>Eukaryota</taxon>
        <taxon>Sar</taxon>
        <taxon>Stramenopiles</taxon>
        <taxon>Ochrophyta</taxon>
        <taxon>PX clade</taxon>
        <taxon>Xanthophyceae</taxon>
        <taxon>Tribonematales</taxon>
        <taxon>Tribonemataceae</taxon>
        <taxon>Tribonema</taxon>
    </lineage>
</organism>
<gene>
    <name evidence="1" type="ORF">JKP88DRAFT_134589</name>
</gene>
<name>A0A836CLC8_9STRA</name>
<sequence>QESQNLKCVEEDKRIYIKAAILHIMYTPRKALWHQQLCSANCVYFPPELKVIKRMIEVLFERSYMCTSIGPLTPSTYRHL</sequence>
<reference evidence="1" key="1">
    <citation type="submission" date="2021-02" db="EMBL/GenBank/DDBJ databases">
        <title>First Annotated Genome of the Yellow-green Alga Tribonema minus.</title>
        <authorList>
            <person name="Mahan K.M."/>
        </authorList>
    </citation>
    <scope>NUCLEOTIDE SEQUENCE</scope>
    <source>
        <strain evidence="1">UTEX B ZZ1240</strain>
    </source>
</reference>
<comment type="caution">
    <text evidence="1">The sequence shown here is derived from an EMBL/GenBank/DDBJ whole genome shotgun (WGS) entry which is preliminary data.</text>
</comment>
<dbReference type="OrthoDB" id="27073at2759"/>
<dbReference type="Gene3D" id="1.10.10.10">
    <property type="entry name" value="Winged helix-like DNA-binding domain superfamily/Winged helix DNA-binding domain"/>
    <property type="match status" value="1"/>
</dbReference>
<dbReference type="InterPro" id="IPR036388">
    <property type="entry name" value="WH-like_DNA-bd_sf"/>
</dbReference>
<feature type="non-terminal residue" evidence="1">
    <location>
        <position position="1"/>
    </location>
</feature>
<keyword evidence="2" id="KW-1185">Reference proteome</keyword>
<evidence type="ECO:0000313" key="2">
    <source>
        <dbReference type="Proteomes" id="UP000664859"/>
    </source>
</evidence>
<dbReference type="InterPro" id="IPR036390">
    <property type="entry name" value="WH_DNA-bd_sf"/>
</dbReference>
<evidence type="ECO:0000313" key="1">
    <source>
        <dbReference type="EMBL" id="KAG5189563.1"/>
    </source>
</evidence>
<protein>
    <submittedName>
        <fullName evidence="1">Uncharacterized protein</fullName>
    </submittedName>
</protein>
<dbReference type="Proteomes" id="UP000664859">
    <property type="component" value="Unassembled WGS sequence"/>
</dbReference>
<dbReference type="SUPFAM" id="SSF46785">
    <property type="entry name" value="Winged helix' DNA-binding domain"/>
    <property type="match status" value="1"/>
</dbReference>
<proteinExistence type="predicted"/>